<evidence type="ECO:0000256" key="3">
    <source>
        <dbReference type="SAM" id="MobiDB-lite"/>
    </source>
</evidence>
<organism evidence="5 6">
    <name type="scientific">Aspergillus lentulus</name>
    <dbReference type="NCBI Taxonomy" id="293939"/>
    <lineage>
        <taxon>Eukaryota</taxon>
        <taxon>Fungi</taxon>
        <taxon>Dikarya</taxon>
        <taxon>Ascomycota</taxon>
        <taxon>Pezizomycotina</taxon>
        <taxon>Eurotiomycetes</taxon>
        <taxon>Eurotiomycetidae</taxon>
        <taxon>Eurotiales</taxon>
        <taxon>Aspergillaceae</taxon>
        <taxon>Aspergillus</taxon>
        <taxon>Aspergillus subgen. Fumigati</taxon>
    </lineage>
</organism>
<dbReference type="InterPro" id="IPR018253">
    <property type="entry name" value="DnaJ_domain_CS"/>
</dbReference>
<feature type="domain" description="J" evidence="4">
    <location>
        <begin position="54"/>
        <end position="123"/>
    </location>
</feature>
<feature type="coiled-coil region" evidence="2">
    <location>
        <begin position="471"/>
        <end position="498"/>
    </location>
</feature>
<accession>A0ABQ0ZRC7</accession>
<dbReference type="PANTHER" id="PTHR44157:SF1">
    <property type="entry name" value="DNAJ HOMOLOG SUBFAMILY C MEMBER 11"/>
    <property type="match status" value="1"/>
</dbReference>
<evidence type="ECO:0000256" key="1">
    <source>
        <dbReference type="ARBA" id="ARBA00023186"/>
    </source>
</evidence>
<dbReference type="PANTHER" id="PTHR44157">
    <property type="entry name" value="DNAJ HOMOLOG SUBFAMILY C MEMBER 11"/>
    <property type="match status" value="1"/>
</dbReference>
<protein>
    <submittedName>
        <fullName evidence="5">DnaJ domain protein</fullName>
    </submittedName>
</protein>
<proteinExistence type="predicted"/>
<evidence type="ECO:0000256" key="2">
    <source>
        <dbReference type="SAM" id="Coils"/>
    </source>
</evidence>
<dbReference type="CDD" id="cd06257">
    <property type="entry name" value="DnaJ"/>
    <property type="match status" value="1"/>
</dbReference>
<name>A0ABQ0ZRC7_ASPLE</name>
<dbReference type="InterPro" id="IPR052243">
    <property type="entry name" value="Mito_inner_membrane_organizer"/>
</dbReference>
<sequence length="800" mass="88356">MSSASEDWVGGGGGGADTDDTHPQLTRDASGNNDYLNEDADYSMIMSYPAEEEDYYALLGLRRTPAPSDAEIRSAYRNLTLSFHPDKQPAELREAAERQFARIQEAYETLLDPKKRVVYDLLGAEGVRREWGAGGSMGRGGEAESQIGVRAQTPEEFRGWFLETMKRRERKVLNSLVQSRGSLTLGVDASNMIEVDEDAGEVYIHIPSPSLSSYAIRYSFKAPLPTSEVLFGKEEAEDEDDDEEPDGRSTHQKVNSYQEAQGPEIMFNAGISGNLRRSFRKMQFQFEDGEMMMRAVPLPLFIAGRDISLGAGISQRFADVASMKGILAKRPFAFLRDSAFALNAALLPTPLLQGTIATAVQPIPGTKPFQVNTSAIIANSLLKTPPILAMQVTKEIGERKHAFCSWSSGTISWPTVLQVLFSPIANLGLDTESAISMTAFTQPSQFQLGFLSVPKQNRNTVVLGDDEDQEAAAAAEEEDEEEAELRQIRRKARSEANAAESWQAVVTASPQEAGLSFTYARNIFNGKAASELARSEWSSEGHYSLPPASEPRSVRVEVRSSVNVDLSLAWNISGTRQVGRFTRVGFGVGVQGGRGLVMTASWSRLGQKVSLPVAVCPMDVVNADAAALAVILPWAVYCALEFGYIRPRERRQRRRAIARRHKQLKRLIPKKKAESQQAIELMAEHVHRRQAREEEQGGLVITKAEYGHYPSPKRWTNDSTNAAKDLEIADVTIPVAALVDHGQLVITKDTVKFQILGFYDPAPLLPKKLKIWYTYRGKEHFVEANDSEGIACPMRTHLVG</sequence>
<feature type="region of interest" description="Disordered" evidence="3">
    <location>
        <begin position="1"/>
        <end position="36"/>
    </location>
</feature>
<dbReference type="InterPro" id="IPR024586">
    <property type="entry name" value="DnaJ-like_C11_C"/>
</dbReference>
<dbReference type="PRINTS" id="PR00625">
    <property type="entry name" value="JDOMAIN"/>
</dbReference>
<dbReference type="EMBL" id="BLKI01000002">
    <property type="protein sequence ID" value="GFF61705.1"/>
    <property type="molecule type" value="Genomic_DNA"/>
</dbReference>
<reference evidence="5 6" key="1">
    <citation type="submission" date="2020-01" db="EMBL/GenBank/DDBJ databases">
        <title>Draft genome sequence of Aspergillus lentulus IFM 60648.</title>
        <authorList>
            <person name="Takahashi H."/>
            <person name="Yaguchi T."/>
        </authorList>
    </citation>
    <scope>NUCLEOTIDE SEQUENCE [LARGE SCALE GENOMIC DNA]</scope>
    <source>
        <strain evidence="5 6">IFM 60648</strain>
    </source>
</reference>
<evidence type="ECO:0000313" key="5">
    <source>
        <dbReference type="EMBL" id="GFF61705.1"/>
    </source>
</evidence>
<dbReference type="Gene3D" id="1.10.287.110">
    <property type="entry name" value="DnaJ domain"/>
    <property type="match status" value="1"/>
</dbReference>
<dbReference type="Pfam" id="PF11875">
    <property type="entry name" value="DnaJ-like_C11_C"/>
    <property type="match status" value="1"/>
</dbReference>
<keyword evidence="2" id="KW-0175">Coiled coil</keyword>
<feature type="compositionally biased region" description="Acidic residues" evidence="3">
    <location>
        <begin position="235"/>
        <end position="245"/>
    </location>
</feature>
<dbReference type="Pfam" id="PF00226">
    <property type="entry name" value="DnaJ"/>
    <property type="match status" value="1"/>
</dbReference>
<dbReference type="SUPFAM" id="SSF46565">
    <property type="entry name" value="Chaperone J-domain"/>
    <property type="match status" value="1"/>
</dbReference>
<feature type="compositionally biased region" description="Polar residues" evidence="3">
    <location>
        <begin position="23"/>
        <end position="35"/>
    </location>
</feature>
<gene>
    <name evidence="5" type="ORF">IFM60648_00367</name>
</gene>
<dbReference type="InterPro" id="IPR036869">
    <property type="entry name" value="J_dom_sf"/>
</dbReference>
<evidence type="ECO:0000313" key="6">
    <source>
        <dbReference type="Proteomes" id="UP000465220"/>
    </source>
</evidence>
<keyword evidence="6" id="KW-1185">Reference proteome</keyword>
<feature type="region of interest" description="Disordered" evidence="3">
    <location>
        <begin position="234"/>
        <end position="259"/>
    </location>
</feature>
<evidence type="ECO:0000259" key="4">
    <source>
        <dbReference type="PROSITE" id="PS50076"/>
    </source>
</evidence>
<comment type="caution">
    <text evidence="5">The sequence shown here is derived from an EMBL/GenBank/DDBJ whole genome shotgun (WGS) entry which is preliminary data.</text>
</comment>
<keyword evidence="1" id="KW-0143">Chaperone</keyword>
<dbReference type="PROSITE" id="PS00636">
    <property type="entry name" value="DNAJ_1"/>
    <property type="match status" value="1"/>
</dbReference>
<dbReference type="SMART" id="SM00271">
    <property type="entry name" value="DnaJ"/>
    <property type="match status" value="1"/>
</dbReference>
<dbReference type="Proteomes" id="UP000465220">
    <property type="component" value="Unassembled WGS sequence"/>
</dbReference>
<dbReference type="PROSITE" id="PS50076">
    <property type="entry name" value="DNAJ_2"/>
    <property type="match status" value="1"/>
</dbReference>
<dbReference type="InterPro" id="IPR001623">
    <property type="entry name" value="DnaJ_domain"/>
</dbReference>